<dbReference type="SMART" id="SM01103">
    <property type="entry name" value="CRS1_YhbY"/>
    <property type="match status" value="3"/>
</dbReference>
<dbReference type="OrthoDB" id="551352at2759"/>
<dbReference type="InterPro" id="IPR001890">
    <property type="entry name" value="RNA-binding_CRM"/>
</dbReference>
<dbReference type="GO" id="GO:0009507">
    <property type="term" value="C:chloroplast"/>
    <property type="evidence" value="ECO:0007669"/>
    <property type="project" value="UniProtKB-SubCell"/>
</dbReference>
<dbReference type="InterPro" id="IPR045278">
    <property type="entry name" value="CRS1/CFM2/CFM3"/>
</dbReference>
<evidence type="ECO:0000256" key="5">
    <source>
        <dbReference type="ARBA" id="ARBA00022737"/>
    </source>
</evidence>
<keyword evidence="7" id="KW-0809">Transit peptide</keyword>
<dbReference type="GO" id="GO:0000373">
    <property type="term" value="P:Group II intron splicing"/>
    <property type="evidence" value="ECO:0007669"/>
    <property type="project" value="UniProtKB-ARBA"/>
</dbReference>
<feature type="domain" description="CRM" evidence="12">
    <location>
        <begin position="582"/>
        <end position="682"/>
    </location>
</feature>
<keyword evidence="2" id="KW-0150">Chloroplast</keyword>
<evidence type="ECO:0000256" key="1">
    <source>
        <dbReference type="ARBA" id="ARBA00004229"/>
    </source>
</evidence>
<evidence type="ECO:0000256" key="11">
    <source>
        <dbReference type="SAM" id="Coils"/>
    </source>
</evidence>
<keyword evidence="4" id="KW-0507">mRNA processing</keyword>
<feature type="domain" description="CRM" evidence="12">
    <location>
        <begin position="368"/>
        <end position="465"/>
    </location>
</feature>
<comment type="subcellular location">
    <subcellularLocation>
        <location evidence="1">Plastid</location>
        <location evidence="1">Chloroplast</location>
    </subcellularLocation>
</comment>
<evidence type="ECO:0000313" key="14">
    <source>
        <dbReference type="Proteomes" id="UP000036987"/>
    </source>
</evidence>
<comment type="caution">
    <text evidence="13">The sequence shown here is derived from an EMBL/GenBank/DDBJ whole genome shotgun (WGS) entry which is preliminary data.</text>
</comment>
<dbReference type="AlphaFoldDB" id="A0A0K9Q2V5"/>
<dbReference type="STRING" id="29655.A0A0K9Q2V5"/>
<protein>
    <submittedName>
        <fullName evidence="13">Chloroplastic group IIA intron splicing facilitator CRS1</fullName>
    </submittedName>
</protein>
<dbReference type="SUPFAM" id="SSF75471">
    <property type="entry name" value="YhbY-like"/>
    <property type="match status" value="3"/>
</dbReference>
<keyword evidence="3" id="KW-0934">Plastid</keyword>
<feature type="domain" description="CRM" evidence="12">
    <location>
        <begin position="161"/>
        <end position="257"/>
    </location>
</feature>
<keyword evidence="6 10" id="KW-0694">RNA-binding</keyword>
<dbReference type="Gene3D" id="3.30.110.60">
    <property type="entry name" value="YhbY-like"/>
    <property type="match status" value="3"/>
</dbReference>
<dbReference type="InterPro" id="IPR035920">
    <property type="entry name" value="YhbY-like_sf"/>
</dbReference>
<proteinExistence type="predicted"/>
<feature type="coiled-coil region" evidence="11">
    <location>
        <begin position="530"/>
        <end position="571"/>
    </location>
</feature>
<evidence type="ECO:0000256" key="3">
    <source>
        <dbReference type="ARBA" id="ARBA00022640"/>
    </source>
</evidence>
<dbReference type="PANTHER" id="PTHR31846">
    <property type="entry name" value="CRS1 / YHBY (CRM) DOMAIN-CONTAINING PROTEIN"/>
    <property type="match status" value="1"/>
</dbReference>
<dbReference type="PROSITE" id="PS51295">
    <property type="entry name" value="CRM"/>
    <property type="match status" value="3"/>
</dbReference>
<dbReference type="FunFam" id="3.30.110.60:FF:000002">
    <property type="entry name" value="CRS2-associated factor 1, chloroplastic"/>
    <property type="match status" value="1"/>
</dbReference>
<evidence type="ECO:0000256" key="8">
    <source>
        <dbReference type="ARBA" id="ARBA00023187"/>
    </source>
</evidence>
<reference evidence="14" key="1">
    <citation type="journal article" date="2016" name="Nature">
        <title>The genome of the seagrass Zostera marina reveals angiosperm adaptation to the sea.</title>
        <authorList>
            <person name="Olsen J.L."/>
            <person name="Rouze P."/>
            <person name="Verhelst B."/>
            <person name="Lin Y.-C."/>
            <person name="Bayer T."/>
            <person name="Collen J."/>
            <person name="Dattolo E."/>
            <person name="De Paoli E."/>
            <person name="Dittami S."/>
            <person name="Maumus F."/>
            <person name="Michel G."/>
            <person name="Kersting A."/>
            <person name="Lauritano C."/>
            <person name="Lohaus R."/>
            <person name="Toepel M."/>
            <person name="Tonon T."/>
            <person name="Vanneste K."/>
            <person name="Amirebrahimi M."/>
            <person name="Brakel J."/>
            <person name="Bostroem C."/>
            <person name="Chovatia M."/>
            <person name="Grimwood J."/>
            <person name="Jenkins J.W."/>
            <person name="Jueterbock A."/>
            <person name="Mraz A."/>
            <person name="Stam W.T."/>
            <person name="Tice H."/>
            <person name="Bornberg-Bauer E."/>
            <person name="Green P.J."/>
            <person name="Pearson G.A."/>
            <person name="Procaccini G."/>
            <person name="Duarte C.M."/>
            <person name="Schmutz J."/>
            <person name="Reusch T.B.H."/>
            <person name="Van de Peer Y."/>
        </authorList>
    </citation>
    <scope>NUCLEOTIDE SEQUENCE [LARGE SCALE GENOMIC DNA]</scope>
    <source>
        <strain evidence="14">cv. Finnish</strain>
    </source>
</reference>
<dbReference type="PANTHER" id="PTHR31846:SF10">
    <property type="entry name" value="CHLOROPLASTIC GROUP IIA INTRON SPLICING FACILITATOR CRS1, CHLOROPLASTIC"/>
    <property type="match status" value="1"/>
</dbReference>
<evidence type="ECO:0000256" key="7">
    <source>
        <dbReference type="ARBA" id="ARBA00022946"/>
    </source>
</evidence>
<keyword evidence="9" id="KW-0687">Ribonucleoprotein</keyword>
<evidence type="ECO:0000313" key="13">
    <source>
        <dbReference type="EMBL" id="KMZ75641.1"/>
    </source>
</evidence>
<keyword evidence="5" id="KW-0677">Repeat</keyword>
<dbReference type="Proteomes" id="UP000036987">
    <property type="component" value="Unassembled WGS sequence"/>
</dbReference>
<evidence type="ECO:0000256" key="6">
    <source>
        <dbReference type="ARBA" id="ARBA00022884"/>
    </source>
</evidence>
<name>A0A0K9Q2V5_ZOSMR</name>
<dbReference type="EMBL" id="LFYR01000145">
    <property type="protein sequence ID" value="KMZ75641.1"/>
    <property type="molecule type" value="Genomic_DNA"/>
</dbReference>
<evidence type="ECO:0000256" key="9">
    <source>
        <dbReference type="ARBA" id="ARBA00023274"/>
    </source>
</evidence>
<evidence type="ECO:0000256" key="2">
    <source>
        <dbReference type="ARBA" id="ARBA00022528"/>
    </source>
</evidence>
<keyword evidence="8" id="KW-0508">mRNA splicing</keyword>
<evidence type="ECO:0000256" key="10">
    <source>
        <dbReference type="PROSITE-ProRule" id="PRU00626"/>
    </source>
</evidence>
<evidence type="ECO:0000256" key="4">
    <source>
        <dbReference type="ARBA" id="ARBA00022664"/>
    </source>
</evidence>
<dbReference type="GO" id="GO:0006397">
    <property type="term" value="P:mRNA processing"/>
    <property type="evidence" value="ECO:0007669"/>
    <property type="project" value="UniProtKB-KW"/>
</dbReference>
<organism evidence="13 14">
    <name type="scientific">Zostera marina</name>
    <name type="common">Eelgrass</name>
    <dbReference type="NCBI Taxonomy" id="29655"/>
    <lineage>
        <taxon>Eukaryota</taxon>
        <taxon>Viridiplantae</taxon>
        <taxon>Streptophyta</taxon>
        <taxon>Embryophyta</taxon>
        <taxon>Tracheophyta</taxon>
        <taxon>Spermatophyta</taxon>
        <taxon>Magnoliopsida</taxon>
        <taxon>Liliopsida</taxon>
        <taxon>Zosteraceae</taxon>
        <taxon>Zostera</taxon>
    </lineage>
</organism>
<dbReference type="GO" id="GO:1990904">
    <property type="term" value="C:ribonucleoprotein complex"/>
    <property type="evidence" value="ECO:0007669"/>
    <property type="project" value="UniProtKB-KW"/>
</dbReference>
<keyword evidence="11" id="KW-0175">Coiled coil</keyword>
<evidence type="ECO:0000259" key="12">
    <source>
        <dbReference type="PROSITE" id="PS51295"/>
    </source>
</evidence>
<dbReference type="GO" id="GO:0003729">
    <property type="term" value="F:mRNA binding"/>
    <property type="evidence" value="ECO:0007669"/>
    <property type="project" value="InterPro"/>
</dbReference>
<accession>A0A0K9Q2V5</accession>
<dbReference type="Pfam" id="PF01985">
    <property type="entry name" value="CRS1_YhbY"/>
    <property type="match status" value="3"/>
</dbReference>
<sequence>MLGMPAFAHSSLRCFHRNDNPSNKSVSSQDKPWIRTTEAVRMPTAPWMTSPIILPFPTNNENVRKEETDDALTGGVKGGRSKEAMKKILQRVVRLRDLDPPVGEIKGGVEEIEIEFPLDLEEAEKERKRRNGRLPWATANKMPAVVFRRMKKEKVVTLAERILSEEELERLRANARRIRVWVKAKKAGVTQDVVDDIKRIWRNDELALVRFVQPLNRNMDRAREILEAKTGGLVIWRRADFLAVYRRQDCVPNSKTKCVSVVTTDSSKMLASNDFHKKPGYKTNNSILPTNMDQQYLSPSIFTETTESINSVCGSLYEREANRLLDGLGPRFIDWWWPKPLPVDADLLPEIVPNFRPPSRRCPHDTKIKLTDDELTYLRKLARPLPTHFALGKNTKLQGLASAIIKLWAKSHIAKIAIKRGILCTNNEVMSSELKRLTGGILILRNKYIIILYRGKDFLPNGVAELIHQREDQLENLQSYEEQARENAIKFFHTTSDEMQCTTRNIGTFAEFKDLQTNSNTLEEKDSNVNIEMVAEKEKLEKELRKEDHQLSQLKLKLARSELALAKLNAAWTPSEQTLDQEMLTDEEKQVFLKIGLKMNEVIFLGRRGIYDAVIGSIHLHWKHREVVKVITMQTSYSRIMQTARLLEIESGGILISVEKLINRHVIILYRGRNYKPPPMGIFPKNLLTKREAMQRSIEIQRRGSLRFYIQKREKSVKDLKCKLAKCWKLQRNKQT</sequence>
<gene>
    <name evidence="13" type="ORF">ZOSMA_112G00570</name>
</gene>
<keyword evidence="14" id="KW-1185">Reference proteome</keyword>
<dbReference type="OMA" id="KFYIILY"/>